<evidence type="ECO:0000313" key="12">
    <source>
        <dbReference type="Proteomes" id="UP000054495"/>
    </source>
</evidence>
<reference evidence="11 12" key="1">
    <citation type="submission" date="2013-05" db="EMBL/GenBank/DDBJ databases">
        <title>Draft genome of the parasitic nematode Anyclostoma ceylanicum.</title>
        <authorList>
            <person name="Mitreva M."/>
        </authorList>
    </citation>
    <scope>NUCLEOTIDE SEQUENCE [LARGE SCALE GENOMIC DNA]</scope>
</reference>
<dbReference type="Gene3D" id="3.40.390.10">
    <property type="entry name" value="Collagenase (Catalytic Domain)"/>
    <property type="match status" value="2"/>
</dbReference>
<comment type="similarity">
    <text evidence="2">Belongs to the peptidase M13 family.</text>
</comment>
<dbReference type="SUPFAM" id="SSF55486">
    <property type="entry name" value="Metalloproteases ('zincins'), catalytic domain"/>
    <property type="match status" value="1"/>
</dbReference>
<feature type="signal peptide" evidence="8">
    <location>
        <begin position="1"/>
        <end position="22"/>
    </location>
</feature>
<dbReference type="Gene3D" id="1.10.1380.10">
    <property type="entry name" value="Neutral endopeptidase , domain2"/>
    <property type="match status" value="1"/>
</dbReference>
<evidence type="ECO:0000259" key="9">
    <source>
        <dbReference type="Pfam" id="PF01431"/>
    </source>
</evidence>
<dbReference type="GO" id="GO:0004222">
    <property type="term" value="F:metalloendopeptidase activity"/>
    <property type="evidence" value="ECO:0007669"/>
    <property type="project" value="InterPro"/>
</dbReference>
<evidence type="ECO:0000256" key="7">
    <source>
        <dbReference type="ARBA" id="ARBA00023049"/>
    </source>
</evidence>
<gene>
    <name evidence="11" type="ORF">ANCCEY_10317</name>
</gene>
<dbReference type="InterPro" id="IPR024079">
    <property type="entry name" value="MetalloPept_cat_dom_sf"/>
</dbReference>
<organism evidence="11 12">
    <name type="scientific">Ancylostoma ceylanicum</name>
    <dbReference type="NCBI Taxonomy" id="53326"/>
    <lineage>
        <taxon>Eukaryota</taxon>
        <taxon>Metazoa</taxon>
        <taxon>Ecdysozoa</taxon>
        <taxon>Nematoda</taxon>
        <taxon>Chromadorea</taxon>
        <taxon>Rhabditida</taxon>
        <taxon>Rhabditina</taxon>
        <taxon>Rhabditomorpha</taxon>
        <taxon>Strongyloidea</taxon>
        <taxon>Ancylostomatidae</taxon>
        <taxon>Ancylostomatinae</taxon>
        <taxon>Ancylostoma</taxon>
    </lineage>
</organism>
<keyword evidence="3" id="KW-0645">Protease</keyword>
<evidence type="ECO:0000256" key="5">
    <source>
        <dbReference type="ARBA" id="ARBA00022801"/>
    </source>
</evidence>
<evidence type="ECO:0000313" key="11">
    <source>
        <dbReference type="EMBL" id="EPB70594.1"/>
    </source>
</evidence>
<feature type="chain" id="PRO_5002306883" evidence="8">
    <location>
        <begin position="23"/>
        <end position="706"/>
    </location>
</feature>
<dbReference type="Pfam" id="PF01431">
    <property type="entry name" value="Peptidase_M13"/>
    <property type="match status" value="1"/>
</dbReference>
<feature type="domain" description="Peptidase M13 C-terminal" evidence="9">
    <location>
        <begin position="574"/>
        <end position="673"/>
    </location>
</feature>
<keyword evidence="4" id="KW-0479">Metal-binding</keyword>
<evidence type="ECO:0000256" key="1">
    <source>
        <dbReference type="ARBA" id="ARBA00001947"/>
    </source>
</evidence>
<dbReference type="Proteomes" id="UP000054495">
    <property type="component" value="Unassembled WGS sequence"/>
</dbReference>
<accession>A0A0D6LF57</accession>
<evidence type="ECO:0000256" key="4">
    <source>
        <dbReference type="ARBA" id="ARBA00022723"/>
    </source>
</evidence>
<evidence type="ECO:0000256" key="3">
    <source>
        <dbReference type="ARBA" id="ARBA00022670"/>
    </source>
</evidence>
<dbReference type="GO" id="GO:0046872">
    <property type="term" value="F:metal ion binding"/>
    <property type="evidence" value="ECO:0007669"/>
    <property type="project" value="UniProtKB-KW"/>
</dbReference>
<dbReference type="PROSITE" id="PS51885">
    <property type="entry name" value="NEPRILYSIN"/>
    <property type="match status" value="1"/>
</dbReference>
<dbReference type="InterPro" id="IPR018497">
    <property type="entry name" value="Peptidase_M13_C"/>
</dbReference>
<dbReference type="InterPro" id="IPR042089">
    <property type="entry name" value="Peptidase_M13_dom_2"/>
</dbReference>
<evidence type="ECO:0000256" key="2">
    <source>
        <dbReference type="ARBA" id="ARBA00007357"/>
    </source>
</evidence>
<keyword evidence="5" id="KW-0378">Hydrolase</keyword>
<name>A0A0D6LF57_9BILA</name>
<comment type="cofactor">
    <cofactor evidence="1">
        <name>Zn(2+)</name>
        <dbReference type="ChEBI" id="CHEBI:29105"/>
    </cofactor>
</comment>
<sequence>MENTSAVVVASLLLVVASLVLSILTFAQINGDGWQLPTENVKDESVPNVVRIENHQGLAKSLEECEAKRSEETLLPEPIYVNSSIFCPTYAPANNSPAWKEAARILREGLDQEQDPCKDFYAFTCNKFLSDLDIDESKIGRIQTTDLAQTEVYAAIAQALEEVNVNDNKWSETERITKAAYDACMISKRRKYKQNASKELYQYLKTLNVNVPFFNETLSKDLDIFAAIGAIEKTFGFGTLMQTTVDVDYRNITQNILYISQPILPLPRDLFVLPHNRGYRDNRSGDMAFVLSVFSMELVENFWETEELIHAARLEIADLEVQIAKASSPEREMGRHAEQYNLYTLRSLEKTYPYIGWRSYLKSYLSLEDLDESAFGKVVIKQPSYFSWLNSMLAAQDFQKRVLVNYLIALLVLDNRDFVNKPEKNDKQSVHHSTFPQSSIYPHQRIVNSDPTKIEGLNDESTQCMDILVTYLPFGAGYVYIKSLPSRDKLLEEVKNYTNLMMQSFQGDYYSIIDAYNKNKEDFYTIMKILKTDLKNREEIRKLSEKPNSSDFPKAYTIASRGIAISRELSKAFDDEGLIAAYETFKQYEEGVNEEELRLPRLEQYTPNQIFWMTYGNSLCTRQSAPSLAVEYQTASHSPSECRVNLALRNIPEFANDFGCAPLSEMAPAPRKRHPCTEVPPAQGLEQPQHISAGKTDNTLEHMCWE</sequence>
<dbReference type="InterPro" id="IPR000718">
    <property type="entry name" value="Peptidase_M13"/>
</dbReference>
<keyword evidence="6" id="KW-0862">Zinc</keyword>
<keyword evidence="8" id="KW-0732">Signal</keyword>
<dbReference type="EMBL" id="KE125178">
    <property type="protein sequence ID" value="EPB70594.1"/>
    <property type="molecule type" value="Genomic_DNA"/>
</dbReference>
<feature type="domain" description="Peptidase M13 N-terminal" evidence="10">
    <location>
        <begin position="116"/>
        <end position="505"/>
    </location>
</feature>
<evidence type="ECO:0000256" key="8">
    <source>
        <dbReference type="SAM" id="SignalP"/>
    </source>
</evidence>
<protein>
    <submittedName>
        <fullName evidence="11">Peptidase family M13</fullName>
    </submittedName>
</protein>
<dbReference type="GO" id="GO:0016485">
    <property type="term" value="P:protein processing"/>
    <property type="evidence" value="ECO:0007669"/>
    <property type="project" value="TreeGrafter"/>
</dbReference>
<dbReference type="Pfam" id="PF05649">
    <property type="entry name" value="Peptidase_M13_N"/>
    <property type="match status" value="1"/>
</dbReference>
<dbReference type="InterPro" id="IPR008753">
    <property type="entry name" value="Peptidase_M13_N"/>
</dbReference>
<dbReference type="PANTHER" id="PTHR11733:SF188">
    <property type="entry name" value="NEPRILYSIN"/>
    <property type="match status" value="1"/>
</dbReference>
<dbReference type="PANTHER" id="PTHR11733">
    <property type="entry name" value="ZINC METALLOPROTEASE FAMILY M13 NEPRILYSIN-RELATED"/>
    <property type="match status" value="1"/>
</dbReference>
<evidence type="ECO:0000256" key="6">
    <source>
        <dbReference type="ARBA" id="ARBA00022833"/>
    </source>
</evidence>
<evidence type="ECO:0000259" key="10">
    <source>
        <dbReference type="Pfam" id="PF05649"/>
    </source>
</evidence>
<keyword evidence="7" id="KW-0482">Metalloprotease</keyword>
<keyword evidence="12" id="KW-1185">Reference proteome</keyword>
<proteinExistence type="inferred from homology"/>
<dbReference type="AlphaFoldDB" id="A0A0D6LF57"/>
<dbReference type="GO" id="GO:0005886">
    <property type="term" value="C:plasma membrane"/>
    <property type="evidence" value="ECO:0007669"/>
    <property type="project" value="TreeGrafter"/>
</dbReference>